<accession>A0ABX2IH00</accession>
<dbReference type="NCBIfam" id="NF033689">
    <property type="entry name" value="N2Fix_CO_CowN"/>
    <property type="match status" value="1"/>
</dbReference>
<evidence type="ECO:0000256" key="2">
    <source>
        <dbReference type="HAMAP-Rule" id="MF_02117"/>
    </source>
</evidence>
<comment type="caution">
    <text evidence="3">The sequence shown here is derived from an EMBL/GenBank/DDBJ whole genome shotgun (WGS) entry which is preliminary data.</text>
</comment>
<organism evidence="3 4">
    <name type="scientific">Uliginosibacterium aquaticum</name>
    <dbReference type="NCBI Taxonomy" id="2731212"/>
    <lineage>
        <taxon>Bacteria</taxon>
        <taxon>Pseudomonadati</taxon>
        <taxon>Pseudomonadota</taxon>
        <taxon>Betaproteobacteria</taxon>
        <taxon>Rhodocyclales</taxon>
        <taxon>Zoogloeaceae</taxon>
        <taxon>Uliginosibacterium</taxon>
    </lineage>
</organism>
<name>A0ABX2IH00_9RHOO</name>
<gene>
    <name evidence="2 3" type="primary">cowN</name>
    <name evidence="3" type="ORF">HJ583_013465</name>
</gene>
<comment type="similarity">
    <text evidence="2">Belongs to the CowN family.</text>
</comment>
<reference evidence="3 4" key="1">
    <citation type="submission" date="2020-06" db="EMBL/GenBank/DDBJ databases">
        <title>Draft genome of Uliginosibacterium sp. IMCC34675.</title>
        <authorList>
            <person name="Song J."/>
        </authorList>
    </citation>
    <scope>NUCLEOTIDE SEQUENCE [LARGE SCALE GENOMIC DNA]</scope>
    <source>
        <strain evidence="3 4">IMCC34675</strain>
    </source>
</reference>
<evidence type="ECO:0000313" key="4">
    <source>
        <dbReference type="Proteomes" id="UP000778523"/>
    </source>
</evidence>
<dbReference type="Proteomes" id="UP000778523">
    <property type="component" value="Unassembled WGS sequence"/>
</dbReference>
<evidence type="ECO:0000256" key="1">
    <source>
        <dbReference type="ARBA" id="ARBA00023231"/>
    </source>
</evidence>
<sequence length="108" mass="12255">MSCPCQNPPAAEAGKKETKPERYVSFVGLDCDAKAAELMRHIRRYIDDPAHSNAFWEYFKKKAEGGSGPRPDDLFLVHSNLNQIRELFEDKADPEALALLDRIEQECC</sequence>
<keyword evidence="4" id="KW-1185">Reference proteome</keyword>
<dbReference type="InterPro" id="IPR024899">
    <property type="entry name" value="CowN"/>
</dbReference>
<dbReference type="EMBL" id="JABCSC020000003">
    <property type="protein sequence ID" value="NSL56043.1"/>
    <property type="molecule type" value="Genomic_DNA"/>
</dbReference>
<evidence type="ECO:0000313" key="3">
    <source>
        <dbReference type="EMBL" id="NSL56043.1"/>
    </source>
</evidence>
<dbReference type="RefSeq" id="WP_170022396.1">
    <property type="nucleotide sequence ID" value="NZ_JABCSC020000003.1"/>
</dbReference>
<keyword evidence="1 2" id="KW-0535">Nitrogen fixation</keyword>
<comment type="function">
    <text evidence="2">Is required to sustain N(2)-dependent growth in the presence of low levels of carbon monoxide (CO). Probably acts by protecting the N(2) fixation ability of the nitrogenase complex, which is inactivated in the presence of CO.</text>
</comment>
<protein>
    <recommendedName>
        <fullName evidence="2">N(2)-fixation sustaining protein CowN</fullName>
    </recommendedName>
    <alternativeName>
        <fullName evidence="2">CO weal-nitrogenase</fullName>
    </alternativeName>
</protein>
<dbReference type="HAMAP" id="MF_02117">
    <property type="entry name" value="CowN"/>
    <property type="match status" value="1"/>
</dbReference>
<dbReference type="Pfam" id="PF20543">
    <property type="entry name" value="CowN"/>
    <property type="match status" value="1"/>
</dbReference>
<proteinExistence type="inferred from homology"/>